<reference evidence="2" key="2">
    <citation type="submission" date="2020-11" db="EMBL/GenBank/DDBJ databases">
        <authorList>
            <person name="McCartney M.A."/>
            <person name="Auch B."/>
            <person name="Kono T."/>
            <person name="Mallez S."/>
            <person name="Becker A."/>
            <person name="Gohl D.M."/>
            <person name="Silverstein K.A.T."/>
            <person name="Koren S."/>
            <person name="Bechman K.B."/>
            <person name="Herman A."/>
            <person name="Abrahante J.E."/>
            <person name="Garbe J."/>
        </authorList>
    </citation>
    <scope>NUCLEOTIDE SEQUENCE</scope>
    <source>
        <strain evidence="2">Duluth1</strain>
        <tissue evidence="2">Whole animal</tissue>
    </source>
</reference>
<evidence type="ECO:0000313" key="2">
    <source>
        <dbReference type="EMBL" id="KAH3835195.1"/>
    </source>
</evidence>
<dbReference type="Proteomes" id="UP000828390">
    <property type="component" value="Unassembled WGS sequence"/>
</dbReference>
<organism evidence="2 3">
    <name type="scientific">Dreissena polymorpha</name>
    <name type="common">Zebra mussel</name>
    <name type="synonym">Mytilus polymorpha</name>
    <dbReference type="NCBI Taxonomy" id="45954"/>
    <lineage>
        <taxon>Eukaryota</taxon>
        <taxon>Metazoa</taxon>
        <taxon>Spiralia</taxon>
        <taxon>Lophotrochozoa</taxon>
        <taxon>Mollusca</taxon>
        <taxon>Bivalvia</taxon>
        <taxon>Autobranchia</taxon>
        <taxon>Heteroconchia</taxon>
        <taxon>Euheterodonta</taxon>
        <taxon>Imparidentia</taxon>
        <taxon>Neoheterodontei</taxon>
        <taxon>Myida</taxon>
        <taxon>Dreissenoidea</taxon>
        <taxon>Dreissenidae</taxon>
        <taxon>Dreissena</taxon>
    </lineage>
</organism>
<accession>A0A9D4K913</accession>
<sequence length="202" mass="23119">MVISNKINKSVTKAVRKIRKHKTGCTSGYKELPEPKHSKLTGVKKFLAAKLKRLKSRRQYENPFKHVKYADEKLVNVIYTVKVHDHIYQTKSNQQTQRHANWRDSPHVEVASGIETSGSGSETPSLCVMTPGCQDIRSDKRRSSRCRQTDDDDRKRQTAHSCSARIGRNETSDMKQVFNTQNQGVGRESAIKRRRSSIFCCQ</sequence>
<evidence type="ECO:0000256" key="1">
    <source>
        <dbReference type="SAM" id="MobiDB-lite"/>
    </source>
</evidence>
<feature type="region of interest" description="Disordered" evidence="1">
    <location>
        <begin position="132"/>
        <end position="172"/>
    </location>
</feature>
<protein>
    <submittedName>
        <fullName evidence="2">Uncharacterized protein</fullName>
    </submittedName>
</protein>
<evidence type="ECO:0000313" key="3">
    <source>
        <dbReference type="Proteomes" id="UP000828390"/>
    </source>
</evidence>
<dbReference type="AlphaFoldDB" id="A0A9D4K913"/>
<gene>
    <name evidence="2" type="ORF">DPMN_108542</name>
</gene>
<dbReference type="EMBL" id="JAIWYP010000004">
    <property type="protein sequence ID" value="KAH3835195.1"/>
    <property type="molecule type" value="Genomic_DNA"/>
</dbReference>
<proteinExistence type="predicted"/>
<keyword evidence="3" id="KW-1185">Reference proteome</keyword>
<comment type="caution">
    <text evidence="2">The sequence shown here is derived from an EMBL/GenBank/DDBJ whole genome shotgun (WGS) entry which is preliminary data.</text>
</comment>
<reference evidence="2" key="1">
    <citation type="journal article" date="2019" name="bioRxiv">
        <title>The Genome of the Zebra Mussel, Dreissena polymorpha: A Resource for Invasive Species Research.</title>
        <authorList>
            <person name="McCartney M.A."/>
            <person name="Auch B."/>
            <person name="Kono T."/>
            <person name="Mallez S."/>
            <person name="Zhang Y."/>
            <person name="Obille A."/>
            <person name="Becker A."/>
            <person name="Abrahante J.E."/>
            <person name="Garbe J."/>
            <person name="Badalamenti J.P."/>
            <person name="Herman A."/>
            <person name="Mangelson H."/>
            <person name="Liachko I."/>
            <person name="Sullivan S."/>
            <person name="Sone E.D."/>
            <person name="Koren S."/>
            <person name="Silverstein K.A.T."/>
            <person name="Beckman K.B."/>
            <person name="Gohl D.M."/>
        </authorList>
    </citation>
    <scope>NUCLEOTIDE SEQUENCE</scope>
    <source>
        <strain evidence="2">Duluth1</strain>
        <tissue evidence="2">Whole animal</tissue>
    </source>
</reference>
<feature type="compositionally biased region" description="Basic and acidic residues" evidence="1">
    <location>
        <begin position="147"/>
        <end position="156"/>
    </location>
</feature>
<name>A0A9D4K913_DREPO</name>